<feature type="compositionally biased region" description="Basic and acidic residues" evidence="2">
    <location>
        <begin position="81"/>
        <end position="93"/>
    </location>
</feature>
<evidence type="ECO:0000256" key="2">
    <source>
        <dbReference type="SAM" id="MobiDB-lite"/>
    </source>
</evidence>
<reference evidence="3" key="1">
    <citation type="submission" date="2021-01" db="EMBL/GenBank/DDBJ databases">
        <title>Modified the classification status of verrucomicrobia.</title>
        <authorList>
            <person name="Feng X."/>
        </authorList>
    </citation>
    <scope>NUCLEOTIDE SEQUENCE</scope>
    <source>
        <strain evidence="3">JCM 18052</strain>
    </source>
</reference>
<proteinExistence type="predicted"/>
<sequence length="201" mass="20699">MSTTTKKASSKGIRYTDEQKKEVIDFAVNYNAANGRGGQSKAAEKFNISQLTVASWLKSVKAPKAAKAPKEAKAKAPKAAADGRGKKSRYSDDQKKEVTDFVVAYNAANGRGGASTASKKFGISPLTVVAWLGAAGVSSKGGKKAAPAKASKAAKAPKAAVVSGGLNAKLTSLLALSNQIDKAEAELAKLKSRFASLKAAL</sequence>
<comment type="caution">
    <text evidence="3">The sequence shown here is derived from an EMBL/GenBank/DDBJ whole genome shotgun (WGS) entry which is preliminary data.</text>
</comment>
<dbReference type="EMBL" id="JAENIK010000008">
    <property type="protein sequence ID" value="MBK1815267.1"/>
    <property type="molecule type" value="Genomic_DNA"/>
</dbReference>
<protein>
    <submittedName>
        <fullName evidence="3">Uncharacterized protein</fullName>
    </submittedName>
</protein>
<feature type="region of interest" description="Disordered" evidence="2">
    <location>
        <begin position="62"/>
        <end position="93"/>
    </location>
</feature>
<feature type="coiled-coil region" evidence="1">
    <location>
        <begin position="166"/>
        <end position="200"/>
    </location>
</feature>
<accession>A0A934R2J4</accession>
<keyword evidence="4" id="KW-1185">Reference proteome</keyword>
<gene>
    <name evidence="3" type="ORF">JIN84_06560</name>
</gene>
<keyword evidence="1" id="KW-0175">Coiled coil</keyword>
<organism evidence="3 4">
    <name type="scientific">Luteolibacter yonseiensis</name>
    <dbReference type="NCBI Taxonomy" id="1144680"/>
    <lineage>
        <taxon>Bacteria</taxon>
        <taxon>Pseudomonadati</taxon>
        <taxon>Verrucomicrobiota</taxon>
        <taxon>Verrucomicrobiia</taxon>
        <taxon>Verrucomicrobiales</taxon>
        <taxon>Verrucomicrobiaceae</taxon>
        <taxon>Luteolibacter</taxon>
    </lineage>
</organism>
<dbReference type="AlphaFoldDB" id="A0A934R2J4"/>
<dbReference type="Proteomes" id="UP000600139">
    <property type="component" value="Unassembled WGS sequence"/>
</dbReference>
<name>A0A934R2J4_9BACT</name>
<dbReference type="Gene3D" id="1.10.10.60">
    <property type="entry name" value="Homeodomain-like"/>
    <property type="match status" value="1"/>
</dbReference>
<evidence type="ECO:0000313" key="4">
    <source>
        <dbReference type="Proteomes" id="UP000600139"/>
    </source>
</evidence>
<evidence type="ECO:0000256" key="1">
    <source>
        <dbReference type="SAM" id="Coils"/>
    </source>
</evidence>
<dbReference type="RefSeq" id="WP_200350234.1">
    <property type="nucleotide sequence ID" value="NZ_BAABHZ010000012.1"/>
</dbReference>
<evidence type="ECO:0000313" key="3">
    <source>
        <dbReference type="EMBL" id="MBK1815267.1"/>
    </source>
</evidence>